<organism evidence="6 7">
    <name type="scientific">Dioscorea cayennensis subsp. rotundata</name>
    <name type="common">White Guinea yam</name>
    <name type="synonym">Dioscorea rotundata</name>
    <dbReference type="NCBI Taxonomy" id="55577"/>
    <lineage>
        <taxon>Eukaryota</taxon>
        <taxon>Viridiplantae</taxon>
        <taxon>Streptophyta</taxon>
        <taxon>Embryophyta</taxon>
        <taxon>Tracheophyta</taxon>
        <taxon>Spermatophyta</taxon>
        <taxon>Magnoliopsida</taxon>
        <taxon>Liliopsida</taxon>
        <taxon>Dioscoreales</taxon>
        <taxon>Dioscoreaceae</taxon>
        <taxon>Dioscorea</taxon>
    </lineage>
</organism>
<evidence type="ECO:0000256" key="5">
    <source>
        <dbReference type="ARBA" id="ARBA00023136"/>
    </source>
</evidence>
<gene>
    <name evidence="7" type="primary">LOC120264753</name>
</gene>
<keyword evidence="3" id="KW-0812">Transmembrane</keyword>
<evidence type="ECO:0000256" key="2">
    <source>
        <dbReference type="ARBA" id="ARBA00009074"/>
    </source>
</evidence>
<dbReference type="GO" id="GO:0016020">
    <property type="term" value="C:membrane"/>
    <property type="evidence" value="ECO:0007669"/>
    <property type="project" value="UniProtKB-SubCell"/>
</dbReference>
<proteinExistence type="inferred from homology"/>
<accession>A0AB40BMB3</accession>
<dbReference type="PANTHER" id="PTHR31113:SF3">
    <property type="entry name" value="UPF0496 PROTEIN 1"/>
    <property type="match status" value="1"/>
</dbReference>
<keyword evidence="4" id="KW-1133">Transmembrane helix</keyword>
<dbReference type="PANTHER" id="PTHR31113">
    <property type="entry name" value="UPF0496 PROTEIN 3-RELATED"/>
    <property type="match status" value="1"/>
</dbReference>
<dbReference type="AlphaFoldDB" id="A0AB40BMB3"/>
<dbReference type="Proteomes" id="UP001515500">
    <property type="component" value="Chromosome 7"/>
</dbReference>
<sequence length="337" mass="37193">MGSPGHLVNANYVNALPNYNRDSLFDTAAKLYGIKPENVCCVIQLKSEIFADTELSEWLRDQLNATMNTRDAMDVLKFNLHQARPLVLILRDGDEAEADREETLEKLNNLKTMRCSQKLGSFICRSILEGFKLVCVEHEKLTTVLDGLSRRKHNLDHNLGRIKAWRKAWNIAQGIVKFGVTVLSVLIPVAGLRPAATAANNGAGGVIALLQPLVDSHLAGQQSSCEDEIDLIEKILNEACFIFHRVKSAQGLVEELQDEMGPLAQYAESLAGKDEDVGMVMDQIKGKAGKLVDIIQNLEEEVDCSCVDLRKAALTLLQTVTDQVGNSDQQVSIEIRT</sequence>
<reference evidence="7" key="1">
    <citation type="submission" date="2025-08" db="UniProtKB">
        <authorList>
            <consortium name="RefSeq"/>
        </authorList>
    </citation>
    <scope>IDENTIFICATION</scope>
</reference>
<dbReference type="GeneID" id="120264753"/>
<dbReference type="Pfam" id="PF05055">
    <property type="entry name" value="DUF677"/>
    <property type="match status" value="1"/>
</dbReference>
<evidence type="ECO:0000256" key="1">
    <source>
        <dbReference type="ARBA" id="ARBA00004370"/>
    </source>
</evidence>
<comment type="subcellular location">
    <subcellularLocation>
        <location evidence="1">Membrane</location>
    </subcellularLocation>
</comment>
<evidence type="ECO:0000313" key="7">
    <source>
        <dbReference type="RefSeq" id="XP_039128512.1"/>
    </source>
</evidence>
<name>A0AB40BMB3_DIOCR</name>
<evidence type="ECO:0000313" key="6">
    <source>
        <dbReference type="Proteomes" id="UP001515500"/>
    </source>
</evidence>
<dbReference type="RefSeq" id="XP_039128512.1">
    <property type="nucleotide sequence ID" value="XM_039272578.1"/>
</dbReference>
<dbReference type="InterPro" id="IPR007749">
    <property type="entry name" value="DUF677"/>
</dbReference>
<protein>
    <submittedName>
        <fullName evidence="7">UPF0496 protein 1-like</fullName>
    </submittedName>
</protein>
<comment type="similarity">
    <text evidence="2">Belongs to the UPF0496 family.</text>
</comment>
<keyword evidence="6" id="KW-1185">Reference proteome</keyword>
<evidence type="ECO:0000256" key="3">
    <source>
        <dbReference type="ARBA" id="ARBA00022692"/>
    </source>
</evidence>
<evidence type="ECO:0000256" key="4">
    <source>
        <dbReference type="ARBA" id="ARBA00022989"/>
    </source>
</evidence>
<keyword evidence="5" id="KW-0472">Membrane</keyword>